<dbReference type="EC" id="6.1.1.5" evidence="3"/>
<feature type="domain" description="Methionyl/Valyl/Leucyl/Isoleucyl-tRNA synthetase anticodon-binding" evidence="14">
    <location>
        <begin position="655"/>
        <end position="804"/>
    </location>
</feature>
<feature type="domain" description="Aminoacyl-tRNA synthetase class Ia" evidence="13">
    <location>
        <begin position="60"/>
        <end position="601"/>
    </location>
</feature>
<dbReference type="InterPro" id="IPR002300">
    <property type="entry name" value="aa-tRNA-synth_Ia"/>
</dbReference>
<organism evidence="15 16">
    <name type="scientific">Acanthamoeba castellanii (strain ATCC 30010 / Neff)</name>
    <dbReference type="NCBI Taxonomy" id="1257118"/>
    <lineage>
        <taxon>Eukaryota</taxon>
        <taxon>Amoebozoa</taxon>
        <taxon>Discosea</taxon>
        <taxon>Longamoebia</taxon>
        <taxon>Centramoebida</taxon>
        <taxon>Acanthamoebidae</taxon>
        <taxon>Acanthamoeba</taxon>
    </lineage>
</organism>
<dbReference type="InterPro" id="IPR002301">
    <property type="entry name" value="Ile-tRNA-ligase"/>
</dbReference>
<evidence type="ECO:0000256" key="7">
    <source>
        <dbReference type="ARBA" id="ARBA00022840"/>
    </source>
</evidence>
<dbReference type="InterPro" id="IPR033709">
    <property type="entry name" value="Anticodon_Ile_ABEc"/>
</dbReference>
<evidence type="ECO:0000256" key="10">
    <source>
        <dbReference type="ARBA" id="ARBA00032665"/>
    </source>
</evidence>
<dbReference type="Pfam" id="PF08264">
    <property type="entry name" value="Anticodon_1"/>
    <property type="match status" value="1"/>
</dbReference>
<evidence type="ECO:0000256" key="1">
    <source>
        <dbReference type="ARBA" id="ARBA00004496"/>
    </source>
</evidence>
<dbReference type="OrthoDB" id="1706657at2759"/>
<evidence type="ECO:0000256" key="8">
    <source>
        <dbReference type="ARBA" id="ARBA00022917"/>
    </source>
</evidence>
<evidence type="ECO:0000313" key="16">
    <source>
        <dbReference type="Proteomes" id="UP000011083"/>
    </source>
</evidence>
<dbReference type="Gene3D" id="3.40.50.620">
    <property type="entry name" value="HUPs"/>
    <property type="match status" value="2"/>
</dbReference>
<keyword evidence="4" id="KW-0963">Cytoplasm</keyword>
<dbReference type="CDD" id="cd00818">
    <property type="entry name" value="IleRS_core"/>
    <property type="match status" value="1"/>
</dbReference>
<dbReference type="GO" id="GO:0002161">
    <property type="term" value="F:aminoacyl-tRNA deacylase activity"/>
    <property type="evidence" value="ECO:0007669"/>
    <property type="project" value="InterPro"/>
</dbReference>
<dbReference type="GO" id="GO:0005524">
    <property type="term" value="F:ATP binding"/>
    <property type="evidence" value="ECO:0007669"/>
    <property type="project" value="UniProtKB-KW"/>
</dbReference>
<dbReference type="AlphaFoldDB" id="L8H6J0"/>
<evidence type="ECO:0000256" key="12">
    <source>
        <dbReference type="RuleBase" id="RU363035"/>
    </source>
</evidence>
<dbReference type="STRING" id="1257118.L8H6J0"/>
<sequence>MEAVPESISFPKTEEKILAYWEKIDAFQESLRRSEGKPEYSFYDGPPFATGLPHYGHILAGLPIEFEIDKELGIKTRDDVLKLGIPKYNAECRKIVMRYSSEWEKIVGRLGRWIDFQNDYKTLDPSFMESVWWVFKKLYKKGLVYRGFKVMPYSVGCSTPLSNFEANMAYRDVRDPAVVVSFPLVDEPETKLVAWTTTPWTLPSNLALCVNPDLDYVKLKDKKTGEVYILCEARIAQLYPPTKKGKPEDEYEVLDKFKGIQLKDKQNARTALSACWPIRTGVVHCAPAFGEDDFRVCELGKVIKKGGEGVPCPVDASGRFTEDVPDYKGINVKDADIEIIKRLKTNKRMVQSGTILHSYPFCWRSDTPLIYRVVPSWFVAVEKIKDSLLVNNAETYWVPAWVKEKRFHNWLEGARDWAVSRNRFWGTPLPMWVNPDHPEEMICVGSIKKLEELTGQKVTDLHRESVDDLTIPSPSGRGVLRRTEEVFDCWFESGSMPYAQVHYPFENKELFSKSFPADFIAEGIDQTRGWFYTLLVLSTALFNKPPFKNLIVNGLVLAADGKKMSKRLKNYPDPVIVIDQHGADALRLYLINSPVVRGEELRFVEKGVKDVVRDVFLPWFNAYRFFAQGVTQLESSGAKFVPDEQVAVASDNVMDKWILSLTNTLLKFVQEEMAAYRLYTVVPKLVSFIDQLTNWYIRLNRKRIRGNDGDQERLYALNTLFIVILTITKAMAPFTPFFTEYLYQNLRVLLPADQREDSVHYIMFPAPRDEFINLEIEESVAHMQSTIELGRAARDRRKMPLKYPLIDLTVVSANEKPPPWPRTFAR</sequence>
<dbReference type="NCBIfam" id="TIGR00392">
    <property type="entry name" value="ileS"/>
    <property type="match status" value="1"/>
</dbReference>
<evidence type="ECO:0000256" key="2">
    <source>
        <dbReference type="ARBA" id="ARBA00005594"/>
    </source>
</evidence>
<dbReference type="SUPFAM" id="SSF50677">
    <property type="entry name" value="ValRS/IleRS/LeuRS editing domain"/>
    <property type="match status" value="1"/>
</dbReference>
<dbReference type="InterPro" id="IPR001412">
    <property type="entry name" value="aa-tRNA-synth_I_CS"/>
</dbReference>
<name>L8H6J0_ACACF</name>
<keyword evidence="9 12" id="KW-0030">Aminoacyl-tRNA synthetase</keyword>
<dbReference type="EMBL" id="KB007908">
    <property type="protein sequence ID" value="ELR21099.1"/>
    <property type="molecule type" value="Genomic_DNA"/>
</dbReference>
<evidence type="ECO:0000259" key="14">
    <source>
        <dbReference type="Pfam" id="PF08264"/>
    </source>
</evidence>
<dbReference type="InterPro" id="IPR013155">
    <property type="entry name" value="M/V/L/I-tRNA-synth_anticd-bd"/>
</dbReference>
<comment type="subcellular location">
    <subcellularLocation>
        <location evidence="1">Cytoplasm</location>
    </subcellularLocation>
</comment>
<keyword evidence="7 12" id="KW-0067">ATP-binding</keyword>
<gene>
    <name evidence="15" type="ORF">ACA1_282850</name>
</gene>
<evidence type="ECO:0000256" key="9">
    <source>
        <dbReference type="ARBA" id="ARBA00023146"/>
    </source>
</evidence>
<dbReference type="PANTHER" id="PTHR42780">
    <property type="entry name" value="SOLEUCYL-TRNA SYNTHETASE"/>
    <property type="match status" value="1"/>
</dbReference>
<accession>L8H6J0</accession>
<dbReference type="InterPro" id="IPR014729">
    <property type="entry name" value="Rossmann-like_a/b/a_fold"/>
</dbReference>
<dbReference type="CDD" id="cd07961">
    <property type="entry name" value="Anticodon_Ia_Ile_ABEc"/>
    <property type="match status" value="1"/>
</dbReference>
<dbReference type="PROSITE" id="PS00178">
    <property type="entry name" value="AA_TRNA_LIGASE_I"/>
    <property type="match status" value="1"/>
</dbReference>
<dbReference type="PANTHER" id="PTHR42780:SF1">
    <property type="entry name" value="ISOLEUCINE--TRNA LIGASE, CYTOPLASMIC"/>
    <property type="match status" value="1"/>
</dbReference>
<dbReference type="GO" id="GO:0006428">
    <property type="term" value="P:isoleucyl-tRNA aminoacylation"/>
    <property type="evidence" value="ECO:0007669"/>
    <property type="project" value="InterPro"/>
</dbReference>
<comment type="catalytic activity">
    <reaction evidence="11">
        <text>tRNA(Ile) + L-isoleucine + ATP = L-isoleucyl-tRNA(Ile) + AMP + diphosphate</text>
        <dbReference type="Rhea" id="RHEA:11060"/>
        <dbReference type="Rhea" id="RHEA-COMP:9666"/>
        <dbReference type="Rhea" id="RHEA-COMP:9695"/>
        <dbReference type="ChEBI" id="CHEBI:30616"/>
        <dbReference type="ChEBI" id="CHEBI:33019"/>
        <dbReference type="ChEBI" id="CHEBI:58045"/>
        <dbReference type="ChEBI" id="CHEBI:78442"/>
        <dbReference type="ChEBI" id="CHEBI:78528"/>
        <dbReference type="ChEBI" id="CHEBI:456215"/>
        <dbReference type="EC" id="6.1.1.5"/>
    </reaction>
</comment>
<dbReference type="InterPro" id="IPR023586">
    <property type="entry name" value="Ile-tRNA-ligase_type2"/>
</dbReference>
<dbReference type="GeneID" id="14921976"/>
<dbReference type="PRINTS" id="PR00984">
    <property type="entry name" value="TRNASYNTHILE"/>
</dbReference>
<keyword evidence="6 12" id="KW-0547">Nucleotide-binding</keyword>
<dbReference type="FunFam" id="1.10.730.10:FF:000004">
    <property type="entry name" value="Isoleucyl-tRNA synthetase, cytoplasmic"/>
    <property type="match status" value="1"/>
</dbReference>
<dbReference type="OMA" id="EIIVIHK"/>
<comment type="similarity">
    <text evidence="2 12">Belongs to the class-I aminoacyl-tRNA synthetase family.</text>
</comment>
<keyword evidence="5 12" id="KW-0436">Ligase</keyword>
<dbReference type="Pfam" id="PF00133">
    <property type="entry name" value="tRNA-synt_1"/>
    <property type="match status" value="1"/>
</dbReference>
<evidence type="ECO:0000256" key="3">
    <source>
        <dbReference type="ARBA" id="ARBA00013165"/>
    </source>
</evidence>
<evidence type="ECO:0000259" key="13">
    <source>
        <dbReference type="Pfam" id="PF00133"/>
    </source>
</evidence>
<dbReference type="InterPro" id="IPR009008">
    <property type="entry name" value="Val/Leu/Ile-tRNA-synth_edit"/>
</dbReference>
<dbReference type="GO" id="GO:0000049">
    <property type="term" value="F:tRNA binding"/>
    <property type="evidence" value="ECO:0007669"/>
    <property type="project" value="InterPro"/>
</dbReference>
<dbReference type="Gene3D" id="3.90.740.10">
    <property type="entry name" value="Valyl/Leucyl/Isoleucyl-tRNA synthetase, editing domain"/>
    <property type="match status" value="1"/>
</dbReference>
<evidence type="ECO:0000256" key="11">
    <source>
        <dbReference type="ARBA" id="ARBA00048359"/>
    </source>
</evidence>
<dbReference type="Gene3D" id="1.10.730.10">
    <property type="entry name" value="Isoleucyl-tRNA Synthetase, Domain 1"/>
    <property type="match status" value="1"/>
</dbReference>
<keyword evidence="16" id="KW-1185">Reference proteome</keyword>
<proteinExistence type="inferred from homology"/>
<evidence type="ECO:0000256" key="6">
    <source>
        <dbReference type="ARBA" id="ARBA00022741"/>
    </source>
</evidence>
<dbReference type="FunFam" id="3.40.50.620:FF:000050">
    <property type="entry name" value="Isoleucyl-tRNA synthetase,cytoplasmic"/>
    <property type="match status" value="1"/>
</dbReference>
<reference evidence="15 16" key="1">
    <citation type="journal article" date="2013" name="Genome Biol.">
        <title>Genome of Acanthamoeba castellanii highlights extensive lateral gene transfer and early evolution of tyrosine kinase signaling.</title>
        <authorList>
            <person name="Clarke M."/>
            <person name="Lohan A.J."/>
            <person name="Liu B."/>
            <person name="Lagkouvardos I."/>
            <person name="Roy S."/>
            <person name="Zafar N."/>
            <person name="Bertelli C."/>
            <person name="Schilde C."/>
            <person name="Kianianmomeni A."/>
            <person name="Burglin T.R."/>
            <person name="Frech C."/>
            <person name="Turcotte B."/>
            <person name="Kopec K.O."/>
            <person name="Synnott J.M."/>
            <person name="Choo C."/>
            <person name="Paponov I."/>
            <person name="Finkler A."/>
            <person name="Soon Heng Tan C."/>
            <person name="Hutchins A.P."/>
            <person name="Weinmeier T."/>
            <person name="Rattei T."/>
            <person name="Chu J.S."/>
            <person name="Gimenez G."/>
            <person name="Irimia M."/>
            <person name="Rigden D.J."/>
            <person name="Fitzpatrick D.A."/>
            <person name="Lorenzo-Morales J."/>
            <person name="Bateman A."/>
            <person name="Chiu C.H."/>
            <person name="Tang P."/>
            <person name="Hegemann P."/>
            <person name="Fromm H."/>
            <person name="Raoult D."/>
            <person name="Greub G."/>
            <person name="Miranda-Saavedra D."/>
            <person name="Chen N."/>
            <person name="Nash P."/>
            <person name="Ginger M.L."/>
            <person name="Horn M."/>
            <person name="Schaap P."/>
            <person name="Caler L."/>
            <person name="Loftus B."/>
        </authorList>
    </citation>
    <scope>NUCLEOTIDE SEQUENCE [LARGE SCALE GENOMIC DNA]</scope>
    <source>
        <strain evidence="15 16">Neff</strain>
    </source>
</reference>
<dbReference type="KEGG" id="acan:ACA1_282850"/>
<evidence type="ECO:0000256" key="5">
    <source>
        <dbReference type="ARBA" id="ARBA00022598"/>
    </source>
</evidence>
<dbReference type="InterPro" id="IPR009080">
    <property type="entry name" value="tRNAsynth_Ia_anticodon-bd"/>
</dbReference>
<dbReference type="SUPFAM" id="SSF52374">
    <property type="entry name" value="Nucleotidylyl transferase"/>
    <property type="match status" value="1"/>
</dbReference>
<dbReference type="GO" id="GO:0005737">
    <property type="term" value="C:cytoplasm"/>
    <property type="evidence" value="ECO:0007669"/>
    <property type="project" value="UniProtKB-SubCell"/>
</dbReference>
<dbReference type="RefSeq" id="XP_004344842.1">
    <property type="nucleotide sequence ID" value="XM_004344792.1"/>
</dbReference>
<dbReference type="SUPFAM" id="SSF47323">
    <property type="entry name" value="Anticodon-binding domain of a subclass of class I aminoacyl-tRNA synthetases"/>
    <property type="match status" value="1"/>
</dbReference>
<keyword evidence="8 12" id="KW-0648">Protein biosynthesis</keyword>
<dbReference type="VEuPathDB" id="AmoebaDB:ACA1_282850"/>
<dbReference type="Proteomes" id="UP000011083">
    <property type="component" value="Unassembled WGS sequence"/>
</dbReference>
<protein>
    <recommendedName>
        <fullName evidence="3">isoleucine--tRNA ligase</fullName>
        <ecNumber evidence="3">6.1.1.5</ecNumber>
    </recommendedName>
    <alternativeName>
        <fullName evidence="10">Isoleucyl-tRNA synthetase</fullName>
    </alternativeName>
</protein>
<evidence type="ECO:0000313" key="15">
    <source>
        <dbReference type="EMBL" id="ELR21099.1"/>
    </source>
</evidence>
<evidence type="ECO:0000256" key="4">
    <source>
        <dbReference type="ARBA" id="ARBA00022490"/>
    </source>
</evidence>
<dbReference type="GO" id="GO:0004822">
    <property type="term" value="F:isoleucine-tRNA ligase activity"/>
    <property type="evidence" value="ECO:0007669"/>
    <property type="project" value="UniProtKB-EC"/>
</dbReference>